<sequence length="395" mass="43224">MTSTSDSPILDHFQRIPYEPADDGRVEMHSGLSRHYPTLHGNLVAPAGYSKEVGVVMCHPASNFLTHFLLRAFAQAGIPAMGLNTRYSSNEPALIMERAALDLGTGVRWMADELGFEKVVLLGFSGGGSLASFYQSQAQNPTVTATPAGDPAPFARADLRPADALMLVGAHPGRARVLRHWIDGAVVDESDPYATDPELDLYAPGRTAPLDPEWVQRYRDAQLARMRRIDAWALEQLAELERTGSSDRGFVVHRTVADPRFVDLSIDPSDRELGSMYGDPKAANTAAGGLARFVTVRSWLSTWSVDHTHADALTDLRNVTTPTIVMSLLGDQAAFAEDSRLMYDALAGTDKELVEMHGLNHYLVDQPDGLADVVGRLTAWIRRTVFDERTEEALA</sequence>
<keyword evidence="1" id="KW-0378">Hydrolase</keyword>
<proteinExistence type="predicted"/>
<dbReference type="Proteomes" id="UP001156484">
    <property type="component" value="Chromosome"/>
</dbReference>
<name>A0ACD4DHC6_9NOCA</name>
<keyword evidence="2" id="KW-1185">Reference proteome</keyword>
<organism evidence="1 2">
    <name type="scientific">Rhodococcus sacchari</name>
    <dbReference type="NCBI Taxonomy" id="2962047"/>
    <lineage>
        <taxon>Bacteria</taxon>
        <taxon>Bacillati</taxon>
        <taxon>Actinomycetota</taxon>
        <taxon>Actinomycetes</taxon>
        <taxon>Mycobacteriales</taxon>
        <taxon>Nocardiaceae</taxon>
        <taxon>Rhodococcus</taxon>
    </lineage>
</organism>
<evidence type="ECO:0000313" key="1">
    <source>
        <dbReference type="EMBL" id="UYP19484.1"/>
    </source>
</evidence>
<reference evidence="1" key="1">
    <citation type="submission" date="2022-10" db="EMBL/GenBank/DDBJ databases">
        <title>Rhodococcus ferula Z13 complete genome.</title>
        <authorList>
            <person name="Long X."/>
            <person name="Zang M."/>
        </authorList>
    </citation>
    <scope>NUCLEOTIDE SEQUENCE</scope>
    <source>
        <strain evidence="1">Z13</strain>
    </source>
</reference>
<dbReference type="EMBL" id="CP107551">
    <property type="protein sequence ID" value="UYP19484.1"/>
    <property type="molecule type" value="Genomic_DNA"/>
</dbReference>
<accession>A0ACD4DHC6</accession>
<evidence type="ECO:0000313" key="2">
    <source>
        <dbReference type="Proteomes" id="UP001156484"/>
    </source>
</evidence>
<gene>
    <name evidence="1" type="ORF">OED52_02620</name>
</gene>
<protein>
    <submittedName>
        <fullName evidence="1">Alpha/beta hydrolase</fullName>
    </submittedName>
</protein>